<evidence type="ECO:0000313" key="1">
    <source>
        <dbReference type="EMBL" id="QQA60912.1"/>
    </source>
</evidence>
<proteinExistence type="predicted"/>
<protein>
    <submittedName>
        <fullName evidence="1">Uncharacterized protein</fullName>
    </submittedName>
</protein>
<gene>
    <name evidence="1" type="ORF">JC965_24660</name>
</gene>
<accession>A0A7T3X2A2</accession>
<sequence>MKNTNRYGLYHWQRSNHQFGIGHYGLGLKRALLKAGEKFGLVTDNGESRYRAIFSSSSFATNGKNEIPAKQHSKNKSYTLFTVSDLFQDIKYQIKDNAWFNYAIKK</sequence>
<reference evidence="1" key="1">
    <citation type="submission" date="2020-12" db="EMBL/GenBank/DDBJ databases">
        <title>GES Beta-lactamases isolated from hospital effluents in Brazil.</title>
        <authorList>
            <person name="Conte D."/>
            <person name="Mesa D."/>
            <person name="Palmeiro J.K."/>
            <person name="Dalla-Costa L.M."/>
        </authorList>
    </citation>
    <scope>NUCLEOTIDE SEQUENCE [LARGE SCALE GENOMIC DNA]</scope>
    <source>
        <strain evidence="1">Aero21</strain>
    </source>
</reference>
<name>A0A7T3X2A2_AERCA</name>
<organism evidence="1">
    <name type="scientific">Aeromonas caviae</name>
    <name type="common">Aeromonas punctata</name>
    <dbReference type="NCBI Taxonomy" id="648"/>
    <lineage>
        <taxon>Bacteria</taxon>
        <taxon>Pseudomonadati</taxon>
        <taxon>Pseudomonadota</taxon>
        <taxon>Gammaproteobacteria</taxon>
        <taxon>Aeromonadales</taxon>
        <taxon>Aeromonadaceae</taxon>
        <taxon>Aeromonas</taxon>
    </lineage>
</organism>
<dbReference type="EMBL" id="CP065937">
    <property type="protein sequence ID" value="QQA60912.1"/>
    <property type="molecule type" value="Genomic_DNA"/>
</dbReference>
<dbReference type="AlphaFoldDB" id="A0A7T3X2A2"/>